<proteinExistence type="predicted"/>
<dbReference type="Proteomes" id="UP001055811">
    <property type="component" value="Linkage Group LG01"/>
</dbReference>
<evidence type="ECO:0000313" key="2">
    <source>
        <dbReference type="Proteomes" id="UP001055811"/>
    </source>
</evidence>
<keyword evidence="2" id="KW-1185">Reference proteome</keyword>
<organism evidence="1 2">
    <name type="scientific">Cichorium intybus</name>
    <name type="common">Chicory</name>
    <dbReference type="NCBI Taxonomy" id="13427"/>
    <lineage>
        <taxon>Eukaryota</taxon>
        <taxon>Viridiplantae</taxon>
        <taxon>Streptophyta</taxon>
        <taxon>Embryophyta</taxon>
        <taxon>Tracheophyta</taxon>
        <taxon>Spermatophyta</taxon>
        <taxon>Magnoliopsida</taxon>
        <taxon>eudicotyledons</taxon>
        <taxon>Gunneridae</taxon>
        <taxon>Pentapetalae</taxon>
        <taxon>asterids</taxon>
        <taxon>campanulids</taxon>
        <taxon>Asterales</taxon>
        <taxon>Asteraceae</taxon>
        <taxon>Cichorioideae</taxon>
        <taxon>Cichorieae</taxon>
        <taxon>Cichoriinae</taxon>
        <taxon>Cichorium</taxon>
    </lineage>
</organism>
<name>A0ACB9H039_CICIN</name>
<evidence type="ECO:0000313" key="1">
    <source>
        <dbReference type="EMBL" id="KAI3788856.1"/>
    </source>
</evidence>
<accession>A0ACB9H039</accession>
<gene>
    <name evidence="1" type="ORF">L2E82_01634</name>
</gene>
<dbReference type="EMBL" id="CM042009">
    <property type="protein sequence ID" value="KAI3788856.1"/>
    <property type="molecule type" value="Genomic_DNA"/>
</dbReference>
<protein>
    <submittedName>
        <fullName evidence="1">Uncharacterized protein</fullName>
    </submittedName>
</protein>
<comment type="caution">
    <text evidence="1">The sequence shown here is derived from an EMBL/GenBank/DDBJ whole genome shotgun (WGS) entry which is preliminary data.</text>
</comment>
<sequence>MSCSSWKHGKSRVSLKHHGSALKYYLMLEGNDGVNKVLLYLKIRRCYTFLSSRTQTINCFYKGMTQISSMELVSVLLEADKDDEAISVLSPSSGSVSRIATG</sequence>
<reference evidence="1 2" key="2">
    <citation type="journal article" date="2022" name="Mol. Ecol. Resour.">
        <title>The genomes of chicory, endive, great burdock and yacon provide insights into Asteraceae paleo-polyploidization history and plant inulin production.</title>
        <authorList>
            <person name="Fan W."/>
            <person name="Wang S."/>
            <person name="Wang H."/>
            <person name="Wang A."/>
            <person name="Jiang F."/>
            <person name="Liu H."/>
            <person name="Zhao H."/>
            <person name="Xu D."/>
            <person name="Zhang Y."/>
        </authorList>
    </citation>
    <scope>NUCLEOTIDE SEQUENCE [LARGE SCALE GENOMIC DNA]</scope>
    <source>
        <strain evidence="2">cv. Punajuju</strain>
        <tissue evidence="1">Leaves</tissue>
    </source>
</reference>
<reference evidence="2" key="1">
    <citation type="journal article" date="2022" name="Mol. Ecol. Resour.">
        <title>The genomes of chicory, endive, great burdock and yacon provide insights into Asteraceae palaeo-polyploidization history and plant inulin production.</title>
        <authorList>
            <person name="Fan W."/>
            <person name="Wang S."/>
            <person name="Wang H."/>
            <person name="Wang A."/>
            <person name="Jiang F."/>
            <person name="Liu H."/>
            <person name="Zhao H."/>
            <person name="Xu D."/>
            <person name="Zhang Y."/>
        </authorList>
    </citation>
    <scope>NUCLEOTIDE SEQUENCE [LARGE SCALE GENOMIC DNA]</scope>
    <source>
        <strain evidence="2">cv. Punajuju</strain>
    </source>
</reference>